<dbReference type="OrthoDB" id="1684714at2759"/>
<dbReference type="AlphaFoldDB" id="A0A2U1NV68"/>
<name>A0A2U1NV68_ARTAN</name>
<accession>A0A2U1NV68</accession>
<protein>
    <submittedName>
        <fullName evidence="1">Uncharacterized protein</fullName>
    </submittedName>
</protein>
<comment type="caution">
    <text evidence="1">The sequence shown here is derived from an EMBL/GenBank/DDBJ whole genome shotgun (WGS) entry which is preliminary data.</text>
</comment>
<proteinExistence type="predicted"/>
<keyword evidence="2" id="KW-1185">Reference proteome</keyword>
<sequence>MYVVKKVHFDKVTVRLSYGLSIDHCDPVLVYKGVTSSQLDELAAAALTANHPHYAFQIQNYFSNSIFSVFVSWIQSKTLLQMIQKERMSTCGIDHLHNMVIPLKQKTPPKQKRKKNHTFLPQKEPSTIDKFLKMIGLMVPFYTGEECNSQIQNYFNNSIFSVFVSWIQSKTLLQMKDKKEKMSTCGLDHLHNMAYVFRRKN</sequence>
<organism evidence="1 2">
    <name type="scientific">Artemisia annua</name>
    <name type="common">Sweet wormwood</name>
    <dbReference type="NCBI Taxonomy" id="35608"/>
    <lineage>
        <taxon>Eukaryota</taxon>
        <taxon>Viridiplantae</taxon>
        <taxon>Streptophyta</taxon>
        <taxon>Embryophyta</taxon>
        <taxon>Tracheophyta</taxon>
        <taxon>Spermatophyta</taxon>
        <taxon>Magnoliopsida</taxon>
        <taxon>eudicotyledons</taxon>
        <taxon>Gunneridae</taxon>
        <taxon>Pentapetalae</taxon>
        <taxon>asterids</taxon>
        <taxon>campanulids</taxon>
        <taxon>Asterales</taxon>
        <taxon>Asteraceae</taxon>
        <taxon>Asteroideae</taxon>
        <taxon>Anthemideae</taxon>
        <taxon>Artemisiinae</taxon>
        <taxon>Artemisia</taxon>
    </lineage>
</organism>
<dbReference type="Proteomes" id="UP000245207">
    <property type="component" value="Unassembled WGS sequence"/>
</dbReference>
<gene>
    <name evidence="1" type="ORF">CTI12_AA222660</name>
</gene>
<evidence type="ECO:0000313" key="2">
    <source>
        <dbReference type="Proteomes" id="UP000245207"/>
    </source>
</evidence>
<dbReference type="EMBL" id="PKPP01002131">
    <property type="protein sequence ID" value="PWA77402.1"/>
    <property type="molecule type" value="Genomic_DNA"/>
</dbReference>
<reference evidence="1 2" key="1">
    <citation type="journal article" date="2018" name="Mol. Plant">
        <title>The genome of Artemisia annua provides insight into the evolution of Asteraceae family and artemisinin biosynthesis.</title>
        <authorList>
            <person name="Shen Q."/>
            <person name="Zhang L."/>
            <person name="Liao Z."/>
            <person name="Wang S."/>
            <person name="Yan T."/>
            <person name="Shi P."/>
            <person name="Liu M."/>
            <person name="Fu X."/>
            <person name="Pan Q."/>
            <person name="Wang Y."/>
            <person name="Lv Z."/>
            <person name="Lu X."/>
            <person name="Zhang F."/>
            <person name="Jiang W."/>
            <person name="Ma Y."/>
            <person name="Chen M."/>
            <person name="Hao X."/>
            <person name="Li L."/>
            <person name="Tang Y."/>
            <person name="Lv G."/>
            <person name="Zhou Y."/>
            <person name="Sun X."/>
            <person name="Brodelius P.E."/>
            <person name="Rose J.K.C."/>
            <person name="Tang K."/>
        </authorList>
    </citation>
    <scope>NUCLEOTIDE SEQUENCE [LARGE SCALE GENOMIC DNA]</scope>
    <source>
        <strain evidence="2">cv. Huhao1</strain>
        <tissue evidence="1">Leaf</tissue>
    </source>
</reference>
<evidence type="ECO:0000313" key="1">
    <source>
        <dbReference type="EMBL" id="PWA77402.1"/>
    </source>
</evidence>
<dbReference type="STRING" id="35608.A0A2U1NV68"/>